<proteinExistence type="predicted"/>
<sequence>MTYFKGAFVAWMAATLAILAWIGAVFFLFSIRAQHSSGVSNLSDAQSAAAEDNASLRIQALARSTKNERTALDNLTNNDFLSIANIIEAVGKDSGVEINIVSVLPATGAQKQAKKSALNDVDFLVETEGTFAALIETASLFENLPLISSIQNLELERFLVSGSGKKEETRWRLSARIRVLTAHSI</sequence>
<evidence type="ECO:0000256" key="1">
    <source>
        <dbReference type="SAM" id="Phobius"/>
    </source>
</evidence>
<evidence type="ECO:0000313" key="3">
    <source>
        <dbReference type="Proteomes" id="UP000177480"/>
    </source>
</evidence>
<organism evidence="2 3">
    <name type="scientific">Candidatus Ryanbacteria bacterium RIFCSPHIGHO2_01_FULL_45_22</name>
    <dbReference type="NCBI Taxonomy" id="1802114"/>
    <lineage>
        <taxon>Bacteria</taxon>
        <taxon>Candidatus Ryaniibacteriota</taxon>
    </lineage>
</organism>
<name>A0A1G2G344_9BACT</name>
<dbReference type="Proteomes" id="UP000177480">
    <property type="component" value="Unassembled WGS sequence"/>
</dbReference>
<dbReference type="AlphaFoldDB" id="A0A1G2G344"/>
<keyword evidence="1" id="KW-0472">Membrane</keyword>
<keyword evidence="1" id="KW-1133">Transmembrane helix</keyword>
<evidence type="ECO:0000313" key="2">
    <source>
        <dbReference type="EMBL" id="OGZ44228.1"/>
    </source>
</evidence>
<keyword evidence="1" id="KW-0812">Transmembrane</keyword>
<feature type="transmembrane region" description="Helical" evidence="1">
    <location>
        <begin position="6"/>
        <end position="29"/>
    </location>
</feature>
<protein>
    <submittedName>
        <fullName evidence="2">Uncharacterized protein</fullName>
    </submittedName>
</protein>
<gene>
    <name evidence="2" type="ORF">A2719_00210</name>
</gene>
<comment type="caution">
    <text evidence="2">The sequence shown here is derived from an EMBL/GenBank/DDBJ whole genome shotgun (WGS) entry which is preliminary data.</text>
</comment>
<reference evidence="2 3" key="1">
    <citation type="journal article" date="2016" name="Nat. Commun.">
        <title>Thousands of microbial genomes shed light on interconnected biogeochemical processes in an aquifer system.</title>
        <authorList>
            <person name="Anantharaman K."/>
            <person name="Brown C.T."/>
            <person name="Hug L.A."/>
            <person name="Sharon I."/>
            <person name="Castelle C.J."/>
            <person name="Probst A.J."/>
            <person name="Thomas B.C."/>
            <person name="Singh A."/>
            <person name="Wilkins M.J."/>
            <person name="Karaoz U."/>
            <person name="Brodie E.L."/>
            <person name="Williams K.H."/>
            <person name="Hubbard S.S."/>
            <person name="Banfield J.F."/>
        </authorList>
    </citation>
    <scope>NUCLEOTIDE SEQUENCE [LARGE SCALE GENOMIC DNA]</scope>
</reference>
<accession>A0A1G2G344</accession>
<dbReference type="EMBL" id="MHNK01000006">
    <property type="protein sequence ID" value="OGZ44228.1"/>
    <property type="molecule type" value="Genomic_DNA"/>
</dbReference>
<dbReference type="STRING" id="1802114.A2719_00210"/>